<evidence type="ECO:0000313" key="1">
    <source>
        <dbReference type="EMBL" id="EFA75323.1"/>
    </source>
</evidence>
<dbReference type="InterPro" id="IPR002110">
    <property type="entry name" value="Ankyrin_rpt"/>
</dbReference>
<dbReference type="Gene3D" id="1.25.40.20">
    <property type="entry name" value="Ankyrin repeat-containing domain"/>
    <property type="match status" value="2"/>
</dbReference>
<dbReference type="SUPFAM" id="SSF48403">
    <property type="entry name" value="Ankyrin repeat"/>
    <property type="match status" value="1"/>
</dbReference>
<dbReference type="PANTHER" id="PTHR46586:SF3">
    <property type="entry name" value="ANKYRIN REPEAT-CONTAINING PROTEIN"/>
    <property type="match status" value="1"/>
</dbReference>
<keyword evidence="2" id="KW-1185">Reference proteome</keyword>
<gene>
    <name evidence="1" type="ORF">PPL_11399</name>
</gene>
<proteinExistence type="predicted"/>
<evidence type="ECO:0000313" key="2">
    <source>
        <dbReference type="Proteomes" id="UP000001396"/>
    </source>
</evidence>
<dbReference type="GeneID" id="31366867"/>
<dbReference type="RefSeq" id="XP_020427457.1">
    <property type="nucleotide sequence ID" value="XM_020582154.1"/>
</dbReference>
<comment type="caution">
    <text evidence="1">The sequence shown here is derived from an EMBL/GenBank/DDBJ whole genome shotgun (WGS) entry which is preliminary data.</text>
</comment>
<dbReference type="Pfam" id="PF13637">
    <property type="entry name" value="Ank_4"/>
    <property type="match status" value="1"/>
</dbReference>
<dbReference type="InterPro" id="IPR052050">
    <property type="entry name" value="SecEffector_AnkRepeat"/>
</dbReference>
<evidence type="ECO:0008006" key="3">
    <source>
        <dbReference type="Google" id="ProtNLM"/>
    </source>
</evidence>
<organism evidence="1 2">
    <name type="scientific">Heterostelium pallidum (strain ATCC 26659 / Pp 5 / PN500)</name>
    <name type="common">Cellular slime mold</name>
    <name type="synonym">Polysphondylium pallidum</name>
    <dbReference type="NCBI Taxonomy" id="670386"/>
    <lineage>
        <taxon>Eukaryota</taxon>
        <taxon>Amoebozoa</taxon>
        <taxon>Evosea</taxon>
        <taxon>Eumycetozoa</taxon>
        <taxon>Dictyostelia</taxon>
        <taxon>Acytosteliales</taxon>
        <taxon>Acytosteliaceae</taxon>
        <taxon>Heterostelium</taxon>
    </lineage>
</organism>
<dbReference type="AlphaFoldDB" id="D3BTA6"/>
<protein>
    <recommendedName>
        <fullName evidence="3">Ankyrin repeat protein</fullName>
    </recommendedName>
</protein>
<reference evidence="1 2" key="1">
    <citation type="journal article" date="2011" name="Genome Res.">
        <title>Phylogeny-wide analysis of social amoeba genomes highlights ancient origins for complex intercellular communication.</title>
        <authorList>
            <person name="Heidel A.J."/>
            <person name="Lawal H.M."/>
            <person name="Felder M."/>
            <person name="Schilde C."/>
            <person name="Helps N.R."/>
            <person name="Tunggal B."/>
            <person name="Rivero F."/>
            <person name="John U."/>
            <person name="Schleicher M."/>
            <person name="Eichinger L."/>
            <person name="Platzer M."/>
            <person name="Noegel A.A."/>
            <person name="Schaap P."/>
            <person name="Gloeckner G."/>
        </authorList>
    </citation>
    <scope>NUCLEOTIDE SEQUENCE [LARGE SCALE GENOMIC DNA]</scope>
    <source>
        <strain evidence="2">ATCC 26659 / Pp 5 / PN500</strain>
    </source>
</reference>
<dbReference type="InterPro" id="IPR036770">
    <property type="entry name" value="Ankyrin_rpt-contain_sf"/>
</dbReference>
<dbReference type="InParanoid" id="D3BTA6"/>
<accession>D3BTA6</accession>
<dbReference type="FunCoup" id="D3BTA6">
    <property type="interactions" value="23"/>
</dbReference>
<dbReference type="EMBL" id="ADBJ01000056">
    <property type="protein sequence ID" value="EFA75323.1"/>
    <property type="molecule type" value="Genomic_DNA"/>
</dbReference>
<dbReference type="PANTHER" id="PTHR46586">
    <property type="entry name" value="ANKYRIN REPEAT-CONTAINING PROTEIN"/>
    <property type="match status" value="1"/>
</dbReference>
<sequence length="404" mass="47316">MNKVLFQKIFNNSVLSKLIFNLVHHIHFDLLKQNHCIYKWKDVINTPYVLSGHGYLELLKEYLSRNNKNMCVSFIDYSYNYQILVDAVRGCNGLHILKFLLDELRIDPYKIWQSQQNTTEDLMYFAAKHGRLEIIYYLVGKYSRWDFYNAITVAPLSGNMELLKFIGSQACETFENTGAVNFENYLTTTYDSAALVGRIDFIQWLQENRSQDLQLNNCRLYNSAIEGGHLPLLRYLVENKIGYEKLGNIFDYATLQKQPNTLDILEFLQIHFKTGFCTQAAMNNAASTNNMEVLRWLHNNRSEGCSSKAMNEAAKNNNFDMLKWLNENRSEGCTNYAIENAIYHQNIEMIQYLHVNRPECSELTFELYMVYHSGIRKAKNQNNYKLYELLMQHDILKLSADEYI</sequence>
<name>D3BTA6_HETP5</name>
<dbReference type="Proteomes" id="UP000001396">
    <property type="component" value="Unassembled WGS sequence"/>
</dbReference>